<dbReference type="AlphaFoldDB" id="A0A0A9DNL4"/>
<protein>
    <recommendedName>
        <fullName evidence="2">Retrovirus-related Pol polyprotein from transposon TNT 1-94</fullName>
    </recommendedName>
</protein>
<dbReference type="Pfam" id="PF14223">
    <property type="entry name" value="Retrotran_gag_2"/>
    <property type="match status" value="1"/>
</dbReference>
<evidence type="ECO:0000313" key="1">
    <source>
        <dbReference type="EMBL" id="JAD87245.1"/>
    </source>
</evidence>
<reference evidence="1" key="1">
    <citation type="submission" date="2014-09" db="EMBL/GenBank/DDBJ databases">
        <authorList>
            <person name="Magalhaes I.L.F."/>
            <person name="Oliveira U."/>
            <person name="Santos F.R."/>
            <person name="Vidigal T.H.D.A."/>
            <person name="Brescovit A.D."/>
            <person name="Santos A.J."/>
        </authorList>
    </citation>
    <scope>NUCLEOTIDE SEQUENCE</scope>
    <source>
        <tissue evidence="1">Shoot tissue taken approximately 20 cm above the soil surface</tissue>
    </source>
</reference>
<reference evidence="1" key="2">
    <citation type="journal article" date="2015" name="Data Brief">
        <title>Shoot transcriptome of the giant reed, Arundo donax.</title>
        <authorList>
            <person name="Barrero R.A."/>
            <person name="Guerrero F.D."/>
            <person name="Moolhuijzen P."/>
            <person name="Goolsby J.A."/>
            <person name="Tidwell J."/>
            <person name="Bellgard S.E."/>
            <person name="Bellgard M.I."/>
        </authorList>
    </citation>
    <scope>NUCLEOTIDE SEQUENCE</scope>
    <source>
        <tissue evidence="1">Shoot tissue taken approximately 20 cm above the soil surface</tissue>
    </source>
</reference>
<dbReference type="PANTHER" id="PTHR47481">
    <property type="match status" value="1"/>
</dbReference>
<name>A0A0A9DNL4_ARUDO</name>
<accession>A0A0A9DNL4</accession>
<sequence>MALISRYFMVWKRKIMFLLSAENIDYVIDQSEPEKPSNNATAEEKSNYSIEHESWAKDNKRARIFILGSMIDALAAEYEGERIAGNIMSNLKKDFGDVSLIKVLSLVNRFLSTKMNEGASVNEHINKLSVLAEELKNAGYPFQEEVQVMVVLNSLPNSWEQFKISFCHSERSLSMRTLRHHLLLEEDRKLSRERKELK</sequence>
<proteinExistence type="predicted"/>
<organism evidence="1">
    <name type="scientific">Arundo donax</name>
    <name type="common">Giant reed</name>
    <name type="synonym">Donax arundinaceus</name>
    <dbReference type="NCBI Taxonomy" id="35708"/>
    <lineage>
        <taxon>Eukaryota</taxon>
        <taxon>Viridiplantae</taxon>
        <taxon>Streptophyta</taxon>
        <taxon>Embryophyta</taxon>
        <taxon>Tracheophyta</taxon>
        <taxon>Spermatophyta</taxon>
        <taxon>Magnoliopsida</taxon>
        <taxon>Liliopsida</taxon>
        <taxon>Poales</taxon>
        <taxon>Poaceae</taxon>
        <taxon>PACMAD clade</taxon>
        <taxon>Arundinoideae</taxon>
        <taxon>Arundineae</taxon>
        <taxon>Arundo</taxon>
    </lineage>
</organism>
<evidence type="ECO:0008006" key="2">
    <source>
        <dbReference type="Google" id="ProtNLM"/>
    </source>
</evidence>
<dbReference type="PANTHER" id="PTHR47481:SF10">
    <property type="entry name" value="COPIA-LIKE POLYPROTEIN_RETROTRANSPOSON"/>
    <property type="match status" value="1"/>
</dbReference>
<dbReference type="EMBL" id="GBRH01210650">
    <property type="protein sequence ID" value="JAD87245.1"/>
    <property type="molecule type" value="Transcribed_RNA"/>
</dbReference>